<keyword evidence="1" id="KW-0812">Transmembrane</keyword>
<dbReference type="GO" id="GO:0020037">
    <property type="term" value="F:heme binding"/>
    <property type="evidence" value="ECO:0007669"/>
    <property type="project" value="InterPro"/>
</dbReference>
<feature type="transmembrane region" description="Helical" evidence="1">
    <location>
        <begin position="485"/>
        <end position="505"/>
    </location>
</feature>
<proteinExistence type="predicted"/>
<feature type="transmembrane region" description="Helical" evidence="1">
    <location>
        <begin position="366"/>
        <end position="385"/>
    </location>
</feature>
<organism evidence="3 4">
    <name type="scientific">Ramlibacter algicola</name>
    <dbReference type="NCBI Taxonomy" id="2795217"/>
    <lineage>
        <taxon>Bacteria</taxon>
        <taxon>Pseudomonadati</taxon>
        <taxon>Pseudomonadota</taxon>
        <taxon>Betaproteobacteria</taxon>
        <taxon>Burkholderiales</taxon>
        <taxon>Comamonadaceae</taxon>
        <taxon>Ramlibacter</taxon>
    </lineage>
</organism>
<feature type="transmembrane region" description="Helical" evidence="1">
    <location>
        <begin position="230"/>
        <end position="250"/>
    </location>
</feature>
<dbReference type="PANTHER" id="PTHR10422">
    <property type="entry name" value="CYTOCHROME C OXIDASE SUBUNIT 1"/>
    <property type="match status" value="1"/>
</dbReference>
<feature type="transmembrane region" description="Helical" evidence="1">
    <location>
        <begin position="283"/>
        <end position="306"/>
    </location>
</feature>
<feature type="transmembrane region" description="Helical" evidence="1">
    <location>
        <begin position="585"/>
        <end position="608"/>
    </location>
</feature>
<dbReference type="InterPro" id="IPR000883">
    <property type="entry name" value="Cyt_C_Oxase_1"/>
</dbReference>
<evidence type="ECO:0000313" key="3">
    <source>
        <dbReference type="EMBL" id="MBK0392571.1"/>
    </source>
</evidence>
<dbReference type="PANTHER" id="PTHR10422:SF38">
    <property type="entry name" value="CYTOCHROME B SUBUNIT OF NITRIC OXIDE REDUCTASE"/>
    <property type="match status" value="1"/>
</dbReference>
<evidence type="ECO:0000313" key="4">
    <source>
        <dbReference type="Proteomes" id="UP000617041"/>
    </source>
</evidence>
<protein>
    <submittedName>
        <fullName evidence="3">Nitric-oxide reductase large subunit</fullName>
    </submittedName>
</protein>
<gene>
    <name evidence="3" type="ORF">I8E28_08200</name>
</gene>
<dbReference type="RefSeq" id="WP_200787501.1">
    <property type="nucleotide sequence ID" value="NZ_JAEDAO010000001.1"/>
</dbReference>
<feature type="transmembrane region" description="Helical" evidence="1">
    <location>
        <begin position="628"/>
        <end position="651"/>
    </location>
</feature>
<keyword evidence="1" id="KW-0472">Membrane</keyword>
<dbReference type="Pfam" id="PF00115">
    <property type="entry name" value="COX1"/>
    <property type="match status" value="1"/>
</dbReference>
<dbReference type="InterPro" id="IPR036927">
    <property type="entry name" value="Cyt_c_oxase-like_su1_sf"/>
</dbReference>
<dbReference type="AlphaFoldDB" id="A0A934Q147"/>
<dbReference type="InterPro" id="IPR054309">
    <property type="entry name" value="NorB_cytochrome_c-like"/>
</dbReference>
<reference evidence="3" key="1">
    <citation type="submission" date="2020-12" db="EMBL/GenBank/DDBJ databases">
        <title>Ramlibacter sp. nov., isolated from a freshwater alga, Cryptomonas.</title>
        <authorList>
            <person name="Kim H.M."/>
            <person name="Jeon C.O."/>
        </authorList>
    </citation>
    <scope>NUCLEOTIDE SEQUENCE</scope>
    <source>
        <strain evidence="3">CrO1</strain>
    </source>
</reference>
<dbReference type="SUPFAM" id="SSF81442">
    <property type="entry name" value="Cytochrome c oxidase subunit I-like"/>
    <property type="match status" value="1"/>
</dbReference>
<accession>A0A934Q147</accession>
<evidence type="ECO:0000259" key="2">
    <source>
        <dbReference type="Pfam" id="PF22085"/>
    </source>
</evidence>
<dbReference type="Proteomes" id="UP000617041">
    <property type="component" value="Unassembled WGS sequence"/>
</dbReference>
<sequence>MKNTQTLWRWLGLVFVLSFGALGYLGWQIYVSAPPIPTAVATARGDTLFTGEQVQRGQQVWLAAGGQQQGSVWGHGAYVAPDWSADWLHREALALRTLRAKALVSDPAGLSPSQQHAVDGALKDEMRGNTYDAATGKVTVSELRAQAIRETAAHYTALFGDASSLDKLREQYAMRSGEVPAAQDRDALAAFFFWSAWAAATDRPDEPGVSYTSNWPHEPLVGNTMTTSSAMWSMASIILLLAGIAAMLWLHGAGKHEEEAVPPKADPLLGFQATASMKATRKYFFAVAGLLLLQIGMGAITAHYAVEGSSFFGLPISDLLPYVTSRTIHTQVGVFWIATAWLATGLYIAPMLGGKEPRLQKLGTDFLFWALIAIVVGSTVTGWLGTLQHRGVDFSFWVGNQGLEFTSMGRVWQYLLFVGLLLWAVLLGRALWPALKTPSESRGLIAMVFLSATCIGGFYATSLAWGQHTHYSMVEYWRWWLVHLWVEGFFEVFATAVIALLFTKLGLVRAASANRAIVAETIVFLFGGILGTLHHLYWTGTPTSVIAVGAVFSALEVVPLTLIGLEALQTWRRSQGMPWLAAYKWPVLCFVAVGFWNTVGAGLLGFAINPPASLYYVQGLNMTAAHGHGALFGVYGMLGIGLMLFCLRGLYARHLHADRLLKPAYWCLNIGLALMIFLSLLPAGIYQAAASISKGMWYARSPEVIHSPFMETMVWLRVPGDIVFAAGALFLAVYVMRLLGRGRREAIVPAQVAAAVAR</sequence>
<keyword evidence="1" id="KW-1133">Transmembrane helix</keyword>
<keyword evidence="4" id="KW-1185">Reference proteome</keyword>
<dbReference type="GO" id="GO:0004129">
    <property type="term" value="F:cytochrome-c oxidase activity"/>
    <property type="evidence" value="ECO:0007669"/>
    <property type="project" value="InterPro"/>
</dbReference>
<comment type="caution">
    <text evidence="3">The sequence shown here is derived from an EMBL/GenBank/DDBJ whole genome shotgun (WGS) entry which is preliminary data.</text>
</comment>
<feature type="transmembrane region" description="Helical" evidence="1">
    <location>
        <begin position="714"/>
        <end position="735"/>
    </location>
</feature>
<dbReference type="EMBL" id="JAEDAO010000001">
    <property type="protein sequence ID" value="MBK0392571.1"/>
    <property type="molecule type" value="Genomic_DNA"/>
</dbReference>
<feature type="transmembrane region" description="Helical" evidence="1">
    <location>
        <begin position="444"/>
        <end position="465"/>
    </location>
</feature>
<feature type="transmembrane region" description="Helical" evidence="1">
    <location>
        <begin position="517"/>
        <end position="538"/>
    </location>
</feature>
<feature type="transmembrane region" description="Helical" evidence="1">
    <location>
        <begin position="334"/>
        <end position="354"/>
    </location>
</feature>
<feature type="transmembrane region" description="Helical" evidence="1">
    <location>
        <begin position="544"/>
        <end position="565"/>
    </location>
</feature>
<dbReference type="GO" id="GO:0016020">
    <property type="term" value="C:membrane"/>
    <property type="evidence" value="ECO:0007669"/>
    <property type="project" value="InterPro"/>
</dbReference>
<feature type="transmembrane region" description="Helical" evidence="1">
    <location>
        <begin position="411"/>
        <end position="432"/>
    </location>
</feature>
<dbReference type="GO" id="GO:0009060">
    <property type="term" value="P:aerobic respiration"/>
    <property type="evidence" value="ECO:0007669"/>
    <property type="project" value="InterPro"/>
</dbReference>
<dbReference type="Pfam" id="PF22085">
    <property type="entry name" value="NorB_cytochrome_c-like"/>
    <property type="match status" value="1"/>
</dbReference>
<feature type="domain" description="Nitric oxide reductase subunit B cytochrome c-like" evidence="2">
    <location>
        <begin position="37"/>
        <end position="217"/>
    </location>
</feature>
<feature type="transmembrane region" description="Helical" evidence="1">
    <location>
        <begin position="663"/>
        <end position="686"/>
    </location>
</feature>
<dbReference type="Gene3D" id="1.20.210.10">
    <property type="entry name" value="Cytochrome c oxidase-like, subunit I domain"/>
    <property type="match status" value="1"/>
</dbReference>
<evidence type="ECO:0000256" key="1">
    <source>
        <dbReference type="SAM" id="Phobius"/>
    </source>
</evidence>
<feature type="transmembrane region" description="Helical" evidence="1">
    <location>
        <begin position="7"/>
        <end position="27"/>
    </location>
</feature>
<name>A0A934Q147_9BURK</name>